<sequence length="417" mass="45727">KMETPADADEFIAAFLGEHPEELEGVWAFSAQMEAALRQMDGIAGLAKQLSALGTPESVMPAYEGEISGLKVFYIPCVFSAMQADLILAVQDGAIAGLQTGPYSGGKEEKTESDLYDSIELALPVPSLGELPGKLTIPKGEGSFPAVILLQGSGASDKDESVGNLKPFRDLAEGLAERGVAVYRFDKRSYVYGMELMANRQITLVDEYLEDAVNAVQLVSRQDRIDPDRIYVLGHSLGGNAIPAVARELENAPVKARGFIMMAASPRPLDVLMREQYDFLYSLMPEITAEQQAEKDAVFAELDKLQDPDSLTEEDTVAGVYASYWKWLADYDILQAAGEITGPVLLLQGEEDYQVTMEDFGIWQDKLGEKENWQMISYPGLTHVFTAGRKTEGAAIYSRSDRMDHQVIQDIAGFVAR</sequence>
<reference evidence="2" key="1">
    <citation type="journal article" date="2013" name="PLoS ONE">
        <title>Metagenomic insights into the carbohydrate-active enzymes carried by the microorganisms adhering to solid digesta in the rumen of cows.</title>
        <authorList>
            <person name="Wang L."/>
            <person name="Hatem A."/>
            <person name="Catalyurek U.V."/>
            <person name="Morrison M."/>
            <person name="Yu Z."/>
        </authorList>
    </citation>
    <scope>NUCLEOTIDE SEQUENCE</scope>
</reference>
<organism evidence="2">
    <name type="scientific">uncultured bacterium Contig12</name>
    <dbReference type="NCBI Taxonomy" id="1393397"/>
    <lineage>
        <taxon>Bacteria</taxon>
        <taxon>environmental samples</taxon>
    </lineage>
</organism>
<feature type="non-terminal residue" evidence="2">
    <location>
        <position position="1"/>
    </location>
</feature>
<name>W0FP12_9BACT</name>
<dbReference type="InterPro" id="IPR053145">
    <property type="entry name" value="AB_hydrolase_Est10"/>
</dbReference>
<dbReference type="PANTHER" id="PTHR43265">
    <property type="entry name" value="ESTERASE ESTD"/>
    <property type="match status" value="1"/>
</dbReference>
<dbReference type="SUPFAM" id="SSF53474">
    <property type="entry name" value="alpha/beta-Hydrolases"/>
    <property type="match status" value="1"/>
</dbReference>
<keyword evidence="2" id="KW-0378">Hydrolase</keyword>
<evidence type="ECO:0000313" key="2">
    <source>
        <dbReference type="EMBL" id="AHF24730.1"/>
    </source>
</evidence>
<dbReference type="Gene3D" id="3.40.50.1820">
    <property type="entry name" value="alpha/beta hydrolase"/>
    <property type="match status" value="1"/>
</dbReference>
<dbReference type="InterPro" id="IPR022742">
    <property type="entry name" value="Hydrolase_4"/>
</dbReference>
<protein>
    <submittedName>
        <fullName evidence="2">Putative hydrolase</fullName>
    </submittedName>
</protein>
<dbReference type="GO" id="GO:0052689">
    <property type="term" value="F:carboxylic ester hydrolase activity"/>
    <property type="evidence" value="ECO:0007669"/>
    <property type="project" value="TreeGrafter"/>
</dbReference>
<dbReference type="AlphaFoldDB" id="W0FP12"/>
<accession>W0FP12</accession>
<dbReference type="EMBL" id="KC246804">
    <property type="protein sequence ID" value="AHF24730.1"/>
    <property type="molecule type" value="Genomic_DNA"/>
</dbReference>
<dbReference type="InterPro" id="IPR029058">
    <property type="entry name" value="AB_hydrolase_fold"/>
</dbReference>
<proteinExistence type="predicted"/>
<evidence type="ECO:0000259" key="1">
    <source>
        <dbReference type="Pfam" id="PF12146"/>
    </source>
</evidence>
<dbReference type="PANTHER" id="PTHR43265:SF1">
    <property type="entry name" value="ESTERASE ESTD"/>
    <property type="match status" value="1"/>
</dbReference>
<feature type="domain" description="Serine aminopeptidase S33" evidence="1">
    <location>
        <begin position="168"/>
        <end position="383"/>
    </location>
</feature>
<dbReference type="Pfam" id="PF12146">
    <property type="entry name" value="Hydrolase_4"/>
    <property type="match status" value="1"/>
</dbReference>